<dbReference type="AlphaFoldDB" id="A0A1T3NJP8"/>
<gene>
    <name evidence="3" type="ORF">B4N89_46065</name>
</gene>
<feature type="transmembrane region" description="Helical" evidence="2">
    <location>
        <begin position="37"/>
        <end position="58"/>
    </location>
</feature>
<proteinExistence type="predicted"/>
<comment type="caution">
    <text evidence="3">The sequence shown here is derived from an EMBL/GenBank/DDBJ whole genome shotgun (WGS) entry which is preliminary data.</text>
</comment>
<evidence type="ECO:0000313" key="3">
    <source>
        <dbReference type="EMBL" id="OPC76841.1"/>
    </source>
</evidence>
<dbReference type="EMBL" id="MWQN01000005">
    <property type="protein sequence ID" value="OPC76841.1"/>
    <property type="molecule type" value="Genomic_DNA"/>
</dbReference>
<reference evidence="3 4" key="1">
    <citation type="submission" date="2017-03" db="EMBL/GenBank/DDBJ databases">
        <title>Draft genome sequence of Streptomyces scabrisporus NF3, endophyte isolated from Amphipterygium adstringens.</title>
        <authorList>
            <person name="Vazquez M."/>
            <person name="Ceapa C.D."/>
            <person name="Rodriguez Luna D."/>
            <person name="Sanchez Esquivel S."/>
        </authorList>
    </citation>
    <scope>NUCLEOTIDE SEQUENCE [LARGE SCALE GENOMIC DNA]</scope>
    <source>
        <strain evidence="3 4">NF3</strain>
    </source>
</reference>
<keyword evidence="2" id="KW-0812">Transmembrane</keyword>
<protein>
    <submittedName>
        <fullName evidence="3">Uncharacterized protein</fullName>
    </submittedName>
</protein>
<dbReference type="Proteomes" id="UP000190037">
    <property type="component" value="Unassembled WGS sequence"/>
</dbReference>
<accession>A0A1T3NJP8</accession>
<dbReference type="STRING" id="159449.B4N89_46065"/>
<evidence type="ECO:0000313" key="4">
    <source>
        <dbReference type="Proteomes" id="UP000190037"/>
    </source>
</evidence>
<evidence type="ECO:0000256" key="2">
    <source>
        <dbReference type="SAM" id="Phobius"/>
    </source>
</evidence>
<evidence type="ECO:0000256" key="1">
    <source>
        <dbReference type="SAM" id="MobiDB-lite"/>
    </source>
</evidence>
<feature type="region of interest" description="Disordered" evidence="1">
    <location>
        <begin position="160"/>
        <end position="182"/>
    </location>
</feature>
<sequence>MRRIDALAAGVASPAARLGLVLTAIALVPLATGRTVVSGWIAAGCAFTVAAAATVVRWRCEAHRGVRWVPTDTVESLTALTDLYDAVLDVGDGLDPDNAQETRTRVRAALSAGLSATRMIRAHRERGDTAGADQARRDLDMAVKDAESVWLRCAELIATAPPAEQPTPHPPHSGRLQDNVDR</sequence>
<organism evidence="3 4">
    <name type="scientific">Embleya scabrispora</name>
    <dbReference type="NCBI Taxonomy" id="159449"/>
    <lineage>
        <taxon>Bacteria</taxon>
        <taxon>Bacillati</taxon>
        <taxon>Actinomycetota</taxon>
        <taxon>Actinomycetes</taxon>
        <taxon>Kitasatosporales</taxon>
        <taxon>Streptomycetaceae</taxon>
        <taxon>Embleya</taxon>
    </lineage>
</organism>
<keyword evidence="2" id="KW-0472">Membrane</keyword>
<keyword evidence="2" id="KW-1133">Transmembrane helix</keyword>
<keyword evidence="4" id="KW-1185">Reference proteome</keyword>
<feature type="transmembrane region" description="Helical" evidence="2">
    <location>
        <begin position="7"/>
        <end position="31"/>
    </location>
</feature>
<name>A0A1T3NJP8_9ACTN</name>